<keyword evidence="3" id="KW-1185">Reference proteome</keyword>
<gene>
    <name evidence="2" type="ORF">ACJMK2_041759</name>
</gene>
<dbReference type="Proteomes" id="UP001634394">
    <property type="component" value="Unassembled WGS sequence"/>
</dbReference>
<accession>A0ABD3W8F4</accession>
<dbReference type="InterPro" id="IPR007196">
    <property type="entry name" value="CCR4-Not_Not1_C"/>
</dbReference>
<evidence type="ECO:0000313" key="3">
    <source>
        <dbReference type="Proteomes" id="UP001634394"/>
    </source>
</evidence>
<organism evidence="2 3">
    <name type="scientific">Sinanodonta woodiana</name>
    <name type="common">Chinese pond mussel</name>
    <name type="synonym">Anodonta woodiana</name>
    <dbReference type="NCBI Taxonomy" id="1069815"/>
    <lineage>
        <taxon>Eukaryota</taxon>
        <taxon>Metazoa</taxon>
        <taxon>Spiralia</taxon>
        <taxon>Lophotrochozoa</taxon>
        <taxon>Mollusca</taxon>
        <taxon>Bivalvia</taxon>
        <taxon>Autobranchia</taxon>
        <taxon>Heteroconchia</taxon>
        <taxon>Palaeoheterodonta</taxon>
        <taxon>Unionida</taxon>
        <taxon>Unionoidea</taxon>
        <taxon>Unionidae</taxon>
        <taxon>Unioninae</taxon>
        <taxon>Sinanodonta</taxon>
    </lineage>
</organism>
<dbReference type="InterPro" id="IPR040398">
    <property type="entry name" value="Not1"/>
</dbReference>
<proteinExistence type="predicted"/>
<dbReference type="Pfam" id="PF04054">
    <property type="entry name" value="Not1"/>
    <property type="match status" value="1"/>
</dbReference>
<dbReference type="PANTHER" id="PTHR13162">
    <property type="entry name" value="CCR4-NOT TRANSCRIPTION COMPLEX"/>
    <property type="match status" value="1"/>
</dbReference>
<evidence type="ECO:0000313" key="2">
    <source>
        <dbReference type="EMBL" id="KAL3869032.1"/>
    </source>
</evidence>
<dbReference type="Gene3D" id="1.25.40.790">
    <property type="match status" value="1"/>
</dbReference>
<reference evidence="2 3" key="1">
    <citation type="submission" date="2024-11" db="EMBL/GenBank/DDBJ databases">
        <title>Chromosome-level genome assembly of the freshwater bivalve Anodonta woodiana.</title>
        <authorList>
            <person name="Chen X."/>
        </authorList>
    </citation>
    <scope>NUCLEOTIDE SEQUENCE [LARGE SCALE GENOMIC DNA]</scope>
    <source>
        <strain evidence="2">MN2024</strain>
        <tissue evidence="2">Gills</tissue>
    </source>
</reference>
<dbReference type="Gene3D" id="1.25.40.800">
    <property type="match status" value="1"/>
</dbReference>
<evidence type="ECO:0000259" key="1">
    <source>
        <dbReference type="Pfam" id="PF04054"/>
    </source>
</evidence>
<dbReference type="AlphaFoldDB" id="A0ABD3W8F4"/>
<sequence length="279" mass="32231">MNDAVPKPEMSEMLAQSLINRFKFISASALDSDDSRTLHKDTVNILRGLLCEYPEFLCEHHYEFMGAISAQCMEMLNLVSCAYPRYMHMPDPMEPGPNIDVLPEIHSVHRLLLDCYLETGLPVKVLTNVESYILTEDFDCCYIVPRINAIVLYVETQAIIHLQCKNMTLSISNIATTSWHSKFFYNLLNRLDDAGRPLLITAICNQLTYPNIHTQYFSCLIQYLFESTLGERTRILACEWRIYAYHLDDHASDWLIIYLSDIPLGSLCLHYSYMINHEV</sequence>
<dbReference type="PANTHER" id="PTHR13162:SF8">
    <property type="entry name" value="CCR4-NOT TRANSCRIPTION COMPLEX SUBUNIT 1"/>
    <property type="match status" value="1"/>
</dbReference>
<feature type="domain" description="CCR4-Not complex component Not1 C-terminal" evidence="1">
    <location>
        <begin position="9"/>
        <end position="228"/>
    </location>
</feature>
<protein>
    <recommendedName>
        <fullName evidence="1">CCR4-Not complex component Not1 C-terminal domain-containing protein</fullName>
    </recommendedName>
</protein>
<comment type="caution">
    <text evidence="2">The sequence shown here is derived from an EMBL/GenBank/DDBJ whole genome shotgun (WGS) entry which is preliminary data.</text>
</comment>
<name>A0ABD3W8F4_SINWO</name>
<dbReference type="EMBL" id="JBJQND010000008">
    <property type="protein sequence ID" value="KAL3869032.1"/>
    <property type="molecule type" value="Genomic_DNA"/>
</dbReference>